<dbReference type="PANTHER" id="PTHR46552:SF1">
    <property type="entry name" value="NADH-UBIQUINONE OXIDOREDUCTASE CHAIN 2"/>
    <property type="match status" value="1"/>
</dbReference>
<evidence type="ECO:0000256" key="18">
    <source>
        <dbReference type="RuleBase" id="RU003403"/>
    </source>
</evidence>
<evidence type="ECO:0000256" key="6">
    <source>
        <dbReference type="ARBA" id="ARBA00022448"/>
    </source>
</evidence>
<accession>A0A385I1X5</accession>
<evidence type="ECO:0000256" key="9">
    <source>
        <dbReference type="ARBA" id="ARBA00022792"/>
    </source>
</evidence>
<dbReference type="PANTHER" id="PTHR46552">
    <property type="entry name" value="NADH-UBIQUINONE OXIDOREDUCTASE CHAIN 2"/>
    <property type="match status" value="1"/>
</dbReference>
<dbReference type="InterPro" id="IPR050175">
    <property type="entry name" value="Complex_I_Subunit_2"/>
</dbReference>
<keyword evidence="15 18" id="KW-0496">Mitochondrion</keyword>
<sequence>MNKLIMNPSKLMFMLILMMGTIVTISSNSWPAMWMGLEINMMAFIPLMMLEDNHLPSAESSMKYFIIQSMASSMFLMFIILMYMKMQYIMNDMTSVIQIMMMITLFIKMGAAPFHMWFPNTMEGLSWTNCILLMTWQKIAPMIILSMIQYNNMCMYFSIMSSVVIGSISGLNQTSTRKIMAYSSINHIGWMLLTLLISNMLWMIYFLIYSIISSSMMIMFKNLSNFHFNQMFLTTKINMSSKLLMMLNFMSLGGLPPMLGFIPKWLVIQMSSNQLLIIFMIWISLITLFYYIRLTMSTFMLNNSNLKWNIKTMNNTYMTMPMLMTTSTLGFIIYPTFYLLV</sequence>
<keyword evidence="8 18" id="KW-0812">Transmembrane</keyword>
<evidence type="ECO:0000256" key="7">
    <source>
        <dbReference type="ARBA" id="ARBA00022660"/>
    </source>
</evidence>
<evidence type="ECO:0000256" key="3">
    <source>
        <dbReference type="ARBA" id="ARBA00007012"/>
    </source>
</evidence>
<keyword evidence="9 18" id="KW-0999">Mitochondrion inner membrane</keyword>
<organism evidence="20">
    <name type="scientific">Cacoplistes rogenhoferi</name>
    <dbReference type="NCBI Taxonomy" id="2316737"/>
    <lineage>
        <taxon>Eukaryota</taxon>
        <taxon>Metazoa</taxon>
        <taxon>Ecdysozoa</taxon>
        <taxon>Arthropoda</taxon>
        <taxon>Hexapoda</taxon>
        <taxon>Insecta</taxon>
        <taxon>Pterygota</taxon>
        <taxon>Neoptera</taxon>
        <taxon>Polyneoptera</taxon>
        <taxon>Orthoptera</taxon>
        <taxon>Ensifera</taxon>
        <taxon>Gryllidea</taxon>
        <taxon>Grylloidea</taxon>
        <taxon>Phalangopsidae</taxon>
        <taxon>Cachoplistinae</taxon>
        <taxon>Cacoplistes</taxon>
    </lineage>
</organism>
<evidence type="ECO:0000256" key="4">
    <source>
        <dbReference type="ARBA" id="ARBA00012944"/>
    </source>
</evidence>
<keyword evidence="13 18" id="KW-0520">NAD</keyword>
<evidence type="ECO:0000256" key="17">
    <source>
        <dbReference type="ARBA" id="ARBA00049551"/>
    </source>
</evidence>
<evidence type="ECO:0000256" key="2">
    <source>
        <dbReference type="ARBA" id="ARBA00004448"/>
    </source>
</evidence>
<dbReference type="Pfam" id="PF00361">
    <property type="entry name" value="Proton_antipo_M"/>
    <property type="match status" value="1"/>
</dbReference>
<evidence type="ECO:0000256" key="8">
    <source>
        <dbReference type="ARBA" id="ARBA00022692"/>
    </source>
</evidence>
<evidence type="ECO:0000259" key="19">
    <source>
        <dbReference type="Pfam" id="PF00361"/>
    </source>
</evidence>
<dbReference type="GO" id="GO:0005743">
    <property type="term" value="C:mitochondrial inner membrane"/>
    <property type="evidence" value="ECO:0007669"/>
    <property type="project" value="UniProtKB-SubCell"/>
</dbReference>
<keyword evidence="6" id="KW-0813">Transport</keyword>
<dbReference type="PRINTS" id="PR01436">
    <property type="entry name" value="NADHDHGNASE2"/>
</dbReference>
<feature type="transmembrane region" description="Helical" evidence="18">
    <location>
        <begin position="317"/>
        <end position="340"/>
    </location>
</feature>
<name>A0A385I1X5_9ORTH</name>
<comment type="catalytic activity">
    <reaction evidence="17 18">
        <text>a ubiquinone + NADH + 5 H(+)(in) = a ubiquinol + NAD(+) + 4 H(+)(out)</text>
        <dbReference type="Rhea" id="RHEA:29091"/>
        <dbReference type="Rhea" id="RHEA-COMP:9565"/>
        <dbReference type="Rhea" id="RHEA-COMP:9566"/>
        <dbReference type="ChEBI" id="CHEBI:15378"/>
        <dbReference type="ChEBI" id="CHEBI:16389"/>
        <dbReference type="ChEBI" id="CHEBI:17976"/>
        <dbReference type="ChEBI" id="CHEBI:57540"/>
        <dbReference type="ChEBI" id="CHEBI:57945"/>
        <dbReference type="EC" id="7.1.1.2"/>
    </reaction>
</comment>
<dbReference type="InterPro" id="IPR001750">
    <property type="entry name" value="ND/Mrp_TM"/>
</dbReference>
<feature type="transmembrane region" description="Helical" evidence="18">
    <location>
        <begin position="12"/>
        <end position="27"/>
    </location>
</feature>
<keyword evidence="16 18" id="KW-0472">Membrane</keyword>
<feature type="domain" description="NADH:quinone oxidoreductase/Mrp antiporter transmembrane" evidence="19">
    <location>
        <begin position="27"/>
        <end position="284"/>
    </location>
</feature>
<evidence type="ECO:0000256" key="15">
    <source>
        <dbReference type="ARBA" id="ARBA00023128"/>
    </source>
</evidence>
<comment type="similarity">
    <text evidence="3 18">Belongs to the complex I subunit 2 family.</text>
</comment>
<gene>
    <name evidence="20" type="primary">nad2</name>
</gene>
<evidence type="ECO:0000256" key="1">
    <source>
        <dbReference type="ARBA" id="ARBA00003257"/>
    </source>
</evidence>
<feature type="transmembrane region" description="Helical" evidence="18">
    <location>
        <begin position="62"/>
        <end position="84"/>
    </location>
</feature>
<keyword evidence="7 18" id="KW-0679">Respiratory chain</keyword>
<evidence type="ECO:0000256" key="11">
    <source>
        <dbReference type="ARBA" id="ARBA00022982"/>
    </source>
</evidence>
<dbReference type="EMBL" id="MH580272">
    <property type="protein sequence ID" value="AXY63898.1"/>
    <property type="molecule type" value="Genomic_DNA"/>
</dbReference>
<dbReference type="GO" id="GO:0008137">
    <property type="term" value="F:NADH dehydrogenase (ubiquinone) activity"/>
    <property type="evidence" value="ECO:0007669"/>
    <property type="project" value="UniProtKB-EC"/>
</dbReference>
<dbReference type="AlphaFoldDB" id="A0A385I1X5"/>
<keyword evidence="10 18" id="KW-1278">Translocase</keyword>
<dbReference type="InterPro" id="IPR003917">
    <property type="entry name" value="NADH_UbQ_OxRdtase_chain2"/>
</dbReference>
<feature type="transmembrane region" description="Helical" evidence="18">
    <location>
        <begin position="155"/>
        <end position="172"/>
    </location>
</feature>
<evidence type="ECO:0000256" key="14">
    <source>
        <dbReference type="ARBA" id="ARBA00023075"/>
    </source>
</evidence>
<keyword evidence="14 18" id="KW-0830">Ubiquinone</keyword>
<evidence type="ECO:0000256" key="13">
    <source>
        <dbReference type="ARBA" id="ARBA00023027"/>
    </source>
</evidence>
<feature type="transmembrane region" description="Helical" evidence="18">
    <location>
        <begin position="275"/>
        <end position="296"/>
    </location>
</feature>
<reference evidence="20" key="1">
    <citation type="journal article" date="2018" name="Int. J. Biol. Macromol.">
        <title>Comparative analysis of mitochondrial genomes of the superfamily Grylloidea (Insecta, Orthoptera) reveals phylogenetic distribution of gene rearrangements.</title>
        <authorList>
            <person name="Ma C."/>
            <person name="Li J."/>
        </authorList>
    </citation>
    <scope>NUCLEOTIDE SEQUENCE</scope>
</reference>
<proteinExistence type="inferred from homology"/>
<geneLocation type="mitochondrion" evidence="20"/>
<evidence type="ECO:0000256" key="16">
    <source>
        <dbReference type="ARBA" id="ARBA00023136"/>
    </source>
</evidence>
<feature type="transmembrane region" description="Helical" evidence="18">
    <location>
        <begin position="243"/>
        <end position="263"/>
    </location>
</feature>
<evidence type="ECO:0000256" key="12">
    <source>
        <dbReference type="ARBA" id="ARBA00022989"/>
    </source>
</evidence>
<evidence type="ECO:0000313" key="20">
    <source>
        <dbReference type="EMBL" id="AXY63898.1"/>
    </source>
</evidence>
<comment type="function">
    <text evidence="18">Core subunit of the mitochondrial membrane respiratory chain NADH dehydrogenase (Complex I) which catalyzes electron transfer from NADH through the respiratory chain, using ubiquinone as an electron acceptor. Essential for the catalytic activity and assembly of complex I.</text>
</comment>
<protein>
    <recommendedName>
        <fullName evidence="5 18">NADH-ubiquinone oxidoreductase chain 2</fullName>
        <ecNumber evidence="4 18">7.1.1.2</ecNumber>
    </recommendedName>
</protein>
<dbReference type="EC" id="7.1.1.2" evidence="4 18"/>
<comment type="function">
    <text evidence="1">Core subunit of the mitochondrial membrane respiratory chain NADH dehydrogenase (Complex I) that is believed to belong to the minimal assembly required for catalysis. Complex I functions in the transfer of electrons from NADH to the respiratory chain. The immediate electron acceptor for the enzyme is believed to be ubiquinone.</text>
</comment>
<keyword evidence="11 18" id="KW-0249">Electron transport</keyword>
<dbReference type="GO" id="GO:0006120">
    <property type="term" value="P:mitochondrial electron transport, NADH to ubiquinone"/>
    <property type="evidence" value="ECO:0007669"/>
    <property type="project" value="InterPro"/>
</dbReference>
<feature type="transmembrane region" description="Helical" evidence="18">
    <location>
        <begin position="96"/>
        <end position="118"/>
    </location>
</feature>
<comment type="subcellular location">
    <subcellularLocation>
        <location evidence="2 18">Mitochondrion inner membrane</location>
        <topology evidence="2 18">Multi-pass membrane protein</topology>
    </subcellularLocation>
</comment>
<evidence type="ECO:0000256" key="10">
    <source>
        <dbReference type="ARBA" id="ARBA00022967"/>
    </source>
</evidence>
<keyword evidence="12 18" id="KW-1133">Transmembrane helix</keyword>
<evidence type="ECO:0000256" key="5">
    <source>
        <dbReference type="ARBA" id="ARBA00021008"/>
    </source>
</evidence>